<dbReference type="InterPro" id="IPR012902">
    <property type="entry name" value="N_methyl_site"/>
</dbReference>
<evidence type="ECO:0000259" key="10">
    <source>
        <dbReference type="Pfam" id="PF02501"/>
    </source>
</evidence>
<evidence type="ECO:0000256" key="7">
    <source>
        <dbReference type="ARBA" id="ARBA00022989"/>
    </source>
</evidence>
<reference evidence="11" key="1">
    <citation type="submission" date="2009-05" db="EMBL/GenBank/DDBJ databases">
        <authorList>
            <person name="Harkins D.M."/>
            <person name="DeShazer D."/>
            <person name="Woods D.E."/>
            <person name="Brinkac L.M."/>
            <person name="Brown K.A."/>
            <person name="Hung G.C."/>
            <person name="Tuanyok A."/>
            <person name="Zhang B."/>
            <person name="Nierman W.C."/>
        </authorList>
    </citation>
    <scope>NUCLEOTIDE SEQUENCE [LARGE SCALE GENOMIC DNA]</scope>
    <source>
        <strain evidence="11">1710a</strain>
    </source>
</reference>
<name>A0A0E1W4M6_BURPE</name>
<dbReference type="HOGENOM" id="CLU_121289_2_1_4"/>
<dbReference type="EMBL" id="CM000832">
    <property type="protein sequence ID" value="EET07334.1"/>
    <property type="molecule type" value="Genomic_DNA"/>
</dbReference>
<evidence type="ECO:0000256" key="8">
    <source>
        <dbReference type="ARBA" id="ARBA00023136"/>
    </source>
</evidence>
<dbReference type="InterPro" id="IPR003413">
    <property type="entry name" value="T2SS_GspI_C"/>
</dbReference>
<keyword evidence="4 9" id="KW-0488">Methylation</keyword>
<keyword evidence="8" id="KW-0472">Membrane</keyword>
<keyword evidence="5 9" id="KW-0997">Cell inner membrane</keyword>
<dbReference type="GO" id="GO:0015627">
    <property type="term" value="C:type II protein secretion system complex"/>
    <property type="evidence" value="ECO:0007669"/>
    <property type="project" value="UniProtKB-UniRule"/>
</dbReference>
<evidence type="ECO:0000256" key="6">
    <source>
        <dbReference type="ARBA" id="ARBA00022692"/>
    </source>
</evidence>
<dbReference type="Gene3D" id="3.30.1300.30">
    <property type="entry name" value="GSPII I/J protein-like"/>
    <property type="match status" value="1"/>
</dbReference>
<protein>
    <recommendedName>
        <fullName evidence="9">Type II secretion system protein I</fullName>
        <shortName evidence="9">T2SS minor pseudopilin I</shortName>
    </recommendedName>
</protein>
<evidence type="ECO:0000256" key="4">
    <source>
        <dbReference type="ARBA" id="ARBA00022481"/>
    </source>
</evidence>
<gene>
    <name evidence="11" type="primary">gspI</name>
    <name evidence="11" type="ORF">BURPS1710A_0273</name>
</gene>
<dbReference type="Proteomes" id="UP000001812">
    <property type="component" value="Chromosome I"/>
</dbReference>
<evidence type="ECO:0000256" key="1">
    <source>
        <dbReference type="ARBA" id="ARBA00004377"/>
    </source>
</evidence>
<keyword evidence="6" id="KW-0812">Transmembrane</keyword>
<dbReference type="NCBIfam" id="TIGR02532">
    <property type="entry name" value="IV_pilin_GFxxxE"/>
    <property type="match status" value="1"/>
</dbReference>
<comment type="subunit">
    <text evidence="9">Type II secretion is composed of four main components: the outer membrane complex, the inner membrane complex, the cytoplasmic secretion ATPase and the periplasm-spanning pseudopilus.</text>
</comment>
<dbReference type="GO" id="GO:0005886">
    <property type="term" value="C:plasma membrane"/>
    <property type="evidence" value="ECO:0007669"/>
    <property type="project" value="UniProtKB-SubCell"/>
</dbReference>
<comment type="subcellular location">
    <subcellularLocation>
        <location evidence="1 9">Cell inner membrane</location>
        <topology evidence="1 9">Single-pass membrane protein</topology>
    </subcellularLocation>
</comment>
<dbReference type="PANTHER" id="PTHR38779:SF2">
    <property type="entry name" value="TYPE II SECRETION SYSTEM PROTEIN I-RELATED"/>
    <property type="match status" value="1"/>
</dbReference>
<dbReference type="AlphaFoldDB" id="A0A0E1W4M6"/>
<proteinExistence type="inferred from homology"/>
<accession>A0A0E1W4M6</accession>
<comment type="similarity">
    <text evidence="2 9">Belongs to the GSP I family.</text>
</comment>
<evidence type="ECO:0000256" key="5">
    <source>
        <dbReference type="ARBA" id="ARBA00022519"/>
    </source>
</evidence>
<dbReference type="InterPro" id="IPR010052">
    <property type="entry name" value="T2SS_protein-GspI"/>
</dbReference>
<evidence type="ECO:0000313" key="11">
    <source>
        <dbReference type="EMBL" id="EET07334.1"/>
    </source>
</evidence>
<dbReference type="Pfam" id="PF07963">
    <property type="entry name" value="N_methyl"/>
    <property type="match status" value="1"/>
</dbReference>
<dbReference type="Pfam" id="PF02501">
    <property type="entry name" value="T2SSI"/>
    <property type="match status" value="1"/>
</dbReference>
<keyword evidence="7" id="KW-1133">Transmembrane helix</keyword>
<dbReference type="SUPFAM" id="SSF54523">
    <property type="entry name" value="Pili subunits"/>
    <property type="match status" value="1"/>
</dbReference>
<evidence type="ECO:0000256" key="2">
    <source>
        <dbReference type="ARBA" id="ARBA00008358"/>
    </source>
</evidence>
<comment type="function">
    <text evidence="9">Component of the type II secretion system required for the energy-dependent secretion of extracellular factors such as proteases and toxins from the periplasm.</text>
</comment>
<sequence>MMMRAPAPPRSPARSRGFTMIEVLVALAIIAVALAASIRAVGSMATGASDLHARLLAGWSADNALAQLRLAHAWPDIGMQTFDCSQGNVALTCTQRVSSTPNPVFRRVEIAVSMNGRAGVLAQMVTVVANETSRPL</sequence>
<evidence type="ECO:0000256" key="9">
    <source>
        <dbReference type="RuleBase" id="RU368030"/>
    </source>
</evidence>
<dbReference type="PANTHER" id="PTHR38779">
    <property type="entry name" value="TYPE II SECRETION SYSTEM PROTEIN I-RELATED"/>
    <property type="match status" value="1"/>
</dbReference>
<dbReference type="GO" id="GO:0015628">
    <property type="term" value="P:protein secretion by the type II secretion system"/>
    <property type="evidence" value="ECO:0007669"/>
    <property type="project" value="UniProtKB-UniRule"/>
</dbReference>
<comment type="PTM">
    <text evidence="9">Cleaved by prepilin peptidase.</text>
</comment>
<organism evidence="11">
    <name type="scientific">Burkholderia pseudomallei 1710a</name>
    <dbReference type="NCBI Taxonomy" id="320371"/>
    <lineage>
        <taxon>Bacteria</taxon>
        <taxon>Pseudomonadati</taxon>
        <taxon>Pseudomonadota</taxon>
        <taxon>Betaproteobacteria</taxon>
        <taxon>Burkholderiales</taxon>
        <taxon>Burkholderiaceae</taxon>
        <taxon>Burkholderia</taxon>
        <taxon>pseudomallei group</taxon>
    </lineage>
</organism>
<evidence type="ECO:0000256" key="3">
    <source>
        <dbReference type="ARBA" id="ARBA00022475"/>
    </source>
</evidence>
<dbReference type="InterPro" id="IPR045584">
    <property type="entry name" value="Pilin-like"/>
</dbReference>
<dbReference type="NCBIfam" id="TIGR01707">
    <property type="entry name" value="gspI"/>
    <property type="match status" value="1"/>
</dbReference>
<keyword evidence="3" id="KW-1003">Cell membrane</keyword>
<feature type="domain" description="Type II secretion system protein GspI C-terminal" evidence="10">
    <location>
        <begin position="51"/>
        <end position="128"/>
    </location>
</feature>